<keyword evidence="4" id="KW-1185">Reference proteome</keyword>
<dbReference type="Proteomes" id="UP000626092">
    <property type="component" value="Unassembled WGS sequence"/>
</dbReference>
<dbReference type="OrthoDB" id="848923at2759"/>
<comment type="caution">
    <text evidence="3">The sequence shown here is derived from an EMBL/GenBank/DDBJ whole genome shotgun (WGS) entry which is preliminary data.</text>
</comment>
<dbReference type="InterPro" id="IPR052035">
    <property type="entry name" value="ZnF_BED_domain_contain"/>
</dbReference>
<evidence type="ECO:0000259" key="2">
    <source>
        <dbReference type="Pfam" id="PF14372"/>
    </source>
</evidence>
<feature type="domain" description="hAT-like transposase RNase-H fold" evidence="2">
    <location>
        <begin position="300"/>
        <end position="346"/>
    </location>
</feature>
<evidence type="ECO:0000256" key="1">
    <source>
        <dbReference type="ARBA" id="ARBA00023125"/>
    </source>
</evidence>
<dbReference type="SUPFAM" id="SSF53098">
    <property type="entry name" value="Ribonuclease H-like"/>
    <property type="match status" value="1"/>
</dbReference>
<sequence>MTMRIESCVVCASGLVCFAFVKNGYEIPWRKIPTLGKFADSDDCSVSTKMSTQVESNEISESQMNSNPPICDDVTKKYTSEGDEIVDTSSVRSDVWLHFQKIKLKLRGEPIARFVYVPCPHTAEVLCEMLMETILEWDIDRKLSTLIVDNCTTNNAMVNILLDKFGGDHIWFKGFFHVRCAAHILNLILTDGLDVIKSSIEKVRDSVAYWTVSPKREEKFEDATRQLGITYDRKLSLDCPSRWNSTFLMLQNAIEYKSVFCRLKLKDSQYKCCPNDDDWKLAPDICERLEIFCKVTLLFSGTSYPTSNLFFSDVCDIKVTLSEWAICVIDHVEEMANNMIEKYDKY</sequence>
<dbReference type="PANTHER" id="PTHR46481:SF11">
    <property type="entry name" value="ZINC FINGER BED DOMAIN-CONTAINING PROTEIN RICESLEEPER 2-LIKE"/>
    <property type="match status" value="1"/>
</dbReference>
<name>A0A834GZE7_RHOSS</name>
<dbReference type="AlphaFoldDB" id="A0A834GZE7"/>
<organism evidence="3 4">
    <name type="scientific">Rhododendron simsii</name>
    <name type="common">Sims's rhododendron</name>
    <dbReference type="NCBI Taxonomy" id="118357"/>
    <lineage>
        <taxon>Eukaryota</taxon>
        <taxon>Viridiplantae</taxon>
        <taxon>Streptophyta</taxon>
        <taxon>Embryophyta</taxon>
        <taxon>Tracheophyta</taxon>
        <taxon>Spermatophyta</taxon>
        <taxon>Magnoliopsida</taxon>
        <taxon>eudicotyledons</taxon>
        <taxon>Gunneridae</taxon>
        <taxon>Pentapetalae</taxon>
        <taxon>asterids</taxon>
        <taxon>Ericales</taxon>
        <taxon>Ericaceae</taxon>
        <taxon>Ericoideae</taxon>
        <taxon>Rhodoreae</taxon>
        <taxon>Rhododendron</taxon>
    </lineage>
</organism>
<dbReference type="GO" id="GO:0003677">
    <property type="term" value="F:DNA binding"/>
    <property type="evidence" value="ECO:0007669"/>
    <property type="project" value="UniProtKB-KW"/>
</dbReference>
<dbReference type="InterPro" id="IPR025525">
    <property type="entry name" value="hAT-like_transposase_RNase-H"/>
</dbReference>
<protein>
    <recommendedName>
        <fullName evidence="2">hAT-like transposase RNase-H fold domain-containing protein</fullName>
    </recommendedName>
</protein>
<dbReference type="PANTHER" id="PTHR46481">
    <property type="entry name" value="ZINC FINGER BED DOMAIN-CONTAINING PROTEIN 4"/>
    <property type="match status" value="1"/>
</dbReference>
<evidence type="ECO:0000313" key="4">
    <source>
        <dbReference type="Proteomes" id="UP000626092"/>
    </source>
</evidence>
<dbReference type="Pfam" id="PF14372">
    <property type="entry name" value="hAT-like_RNase-H"/>
    <property type="match status" value="1"/>
</dbReference>
<keyword evidence="1" id="KW-0238">DNA-binding</keyword>
<proteinExistence type="predicted"/>
<reference evidence="3" key="1">
    <citation type="submission" date="2019-11" db="EMBL/GenBank/DDBJ databases">
        <authorList>
            <person name="Liu Y."/>
            <person name="Hou J."/>
            <person name="Li T.-Q."/>
            <person name="Guan C.-H."/>
            <person name="Wu X."/>
            <person name="Wu H.-Z."/>
            <person name="Ling F."/>
            <person name="Zhang R."/>
            <person name="Shi X.-G."/>
            <person name="Ren J.-P."/>
            <person name="Chen E.-F."/>
            <person name="Sun J.-M."/>
        </authorList>
    </citation>
    <scope>NUCLEOTIDE SEQUENCE</scope>
    <source>
        <strain evidence="3">Adult_tree_wgs_1</strain>
        <tissue evidence="3">Leaves</tissue>
    </source>
</reference>
<accession>A0A834GZE7</accession>
<dbReference type="EMBL" id="WJXA01000004">
    <property type="protein sequence ID" value="KAF7145491.1"/>
    <property type="molecule type" value="Genomic_DNA"/>
</dbReference>
<gene>
    <name evidence="3" type="ORF">RHSIM_Rhsim04G0132300</name>
</gene>
<evidence type="ECO:0000313" key="3">
    <source>
        <dbReference type="EMBL" id="KAF7145491.1"/>
    </source>
</evidence>
<dbReference type="InterPro" id="IPR012337">
    <property type="entry name" value="RNaseH-like_sf"/>
</dbReference>